<comment type="caution">
    <text evidence="1">The sequence shown here is derived from an EMBL/GenBank/DDBJ whole genome shotgun (WGS) entry which is preliminary data.</text>
</comment>
<dbReference type="AlphaFoldDB" id="A0AAV7TVL9"/>
<accession>A0AAV7TVL9</accession>
<evidence type="ECO:0000313" key="1">
    <source>
        <dbReference type="EMBL" id="KAJ1180224.1"/>
    </source>
</evidence>
<gene>
    <name evidence="1" type="ORF">NDU88_005446</name>
</gene>
<dbReference type="EMBL" id="JANPWB010000006">
    <property type="protein sequence ID" value="KAJ1180224.1"/>
    <property type="molecule type" value="Genomic_DNA"/>
</dbReference>
<protein>
    <submittedName>
        <fullName evidence="1">Uncharacterized protein</fullName>
    </submittedName>
</protein>
<proteinExistence type="predicted"/>
<sequence>MHRFSFVQSHYFPYENGEEQHGVGVTALSQSRPPGEPKVRRSRWPWRSSRAGFAPGSARIFFPVVAPVGHKRLWRPWWSGQADGQKRTTDWGRTRPAFFSLPAPRFSCRGERRVQRLRRSRQSG</sequence>
<dbReference type="Proteomes" id="UP001066276">
    <property type="component" value="Chromosome 3_2"/>
</dbReference>
<keyword evidence="2" id="KW-1185">Reference proteome</keyword>
<name>A0AAV7TVL9_PLEWA</name>
<reference evidence="1" key="1">
    <citation type="journal article" date="2022" name="bioRxiv">
        <title>Sequencing and chromosome-scale assembly of the giantPleurodeles waltlgenome.</title>
        <authorList>
            <person name="Brown T."/>
            <person name="Elewa A."/>
            <person name="Iarovenko S."/>
            <person name="Subramanian E."/>
            <person name="Araus A.J."/>
            <person name="Petzold A."/>
            <person name="Susuki M."/>
            <person name="Suzuki K.-i.T."/>
            <person name="Hayashi T."/>
            <person name="Toyoda A."/>
            <person name="Oliveira C."/>
            <person name="Osipova E."/>
            <person name="Leigh N.D."/>
            <person name="Simon A."/>
            <person name="Yun M.H."/>
        </authorList>
    </citation>
    <scope>NUCLEOTIDE SEQUENCE</scope>
    <source>
        <strain evidence="1">20211129_DDA</strain>
        <tissue evidence="1">Liver</tissue>
    </source>
</reference>
<organism evidence="1 2">
    <name type="scientific">Pleurodeles waltl</name>
    <name type="common">Iberian ribbed newt</name>
    <dbReference type="NCBI Taxonomy" id="8319"/>
    <lineage>
        <taxon>Eukaryota</taxon>
        <taxon>Metazoa</taxon>
        <taxon>Chordata</taxon>
        <taxon>Craniata</taxon>
        <taxon>Vertebrata</taxon>
        <taxon>Euteleostomi</taxon>
        <taxon>Amphibia</taxon>
        <taxon>Batrachia</taxon>
        <taxon>Caudata</taxon>
        <taxon>Salamandroidea</taxon>
        <taxon>Salamandridae</taxon>
        <taxon>Pleurodelinae</taxon>
        <taxon>Pleurodeles</taxon>
    </lineage>
</organism>
<evidence type="ECO:0000313" key="2">
    <source>
        <dbReference type="Proteomes" id="UP001066276"/>
    </source>
</evidence>